<reference evidence="1 2" key="1">
    <citation type="journal article" date="2021" name="Sci. Rep.">
        <title>The genome of the diatom Chaetoceros tenuissimus carries an ancient integrated fragment of an extant virus.</title>
        <authorList>
            <person name="Hongo Y."/>
            <person name="Kimura K."/>
            <person name="Takaki Y."/>
            <person name="Yoshida Y."/>
            <person name="Baba S."/>
            <person name="Kobayashi G."/>
            <person name="Nagasaki K."/>
            <person name="Hano T."/>
            <person name="Tomaru Y."/>
        </authorList>
    </citation>
    <scope>NUCLEOTIDE SEQUENCE [LARGE SCALE GENOMIC DNA]</scope>
    <source>
        <strain evidence="1 2">NIES-3715</strain>
    </source>
</reference>
<dbReference type="EMBL" id="BLLK01000019">
    <property type="protein sequence ID" value="GFH43768.1"/>
    <property type="molecule type" value="Genomic_DNA"/>
</dbReference>
<proteinExistence type="predicted"/>
<protein>
    <submittedName>
        <fullName evidence="1">Uncharacterized protein</fullName>
    </submittedName>
</protein>
<organism evidence="1 2">
    <name type="scientific">Chaetoceros tenuissimus</name>
    <dbReference type="NCBI Taxonomy" id="426638"/>
    <lineage>
        <taxon>Eukaryota</taxon>
        <taxon>Sar</taxon>
        <taxon>Stramenopiles</taxon>
        <taxon>Ochrophyta</taxon>
        <taxon>Bacillariophyta</taxon>
        <taxon>Coscinodiscophyceae</taxon>
        <taxon>Chaetocerotophycidae</taxon>
        <taxon>Chaetocerotales</taxon>
        <taxon>Chaetocerotaceae</taxon>
        <taxon>Chaetoceros</taxon>
    </lineage>
</organism>
<dbReference type="AlphaFoldDB" id="A0AAD3CDV6"/>
<keyword evidence="2" id="KW-1185">Reference proteome</keyword>
<comment type="caution">
    <text evidence="1">The sequence shown here is derived from an EMBL/GenBank/DDBJ whole genome shotgun (WGS) entry which is preliminary data.</text>
</comment>
<sequence length="125" mass="14466">MLRAENKIGKKGPLFCDVKGDLLKSKDLEDLILEAIENVQATQVHSELIPNEWEVREMYGIYRSFRRGAASTAANEDVNDFTIKLVNRWRKYETARGSVPNMGIMEYYLEHKKVLKRILSFSKSL</sequence>
<name>A0AAD3CDV6_9STRA</name>
<dbReference type="Proteomes" id="UP001054902">
    <property type="component" value="Unassembled WGS sequence"/>
</dbReference>
<gene>
    <name evidence="1" type="ORF">CTEN210_00241</name>
</gene>
<evidence type="ECO:0000313" key="1">
    <source>
        <dbReference type="EMBL" id="GFH43768.1"/>
    </source>
</evidence>
<evidence type="ECO:0000313" key="2">
    <source>
        <dbReference type="Proteomes" id="UP001054902"/>
    </source>
</evidence>
<accession>A0AAD3CDV6</accession>